<dbReference type="InterPro" id="IPR032675">
    <property type="entry name" value="LRR_dom_sf"/>
</dbReference>
<dbReference type="SMART" id="SM00220">
    <property type="entry name" value="S_TKc"/>
    <property type="match status" value="1"/>
</dbReference>
<dbReference type="Gene3D" id="3.30.200.20">
    <property type="entry name" value="Phosphorylase Kinase, domain 1"/>
    <property type="match status" value="1"/>
</dbReference>
<organism evidence="13 14">
    <name type="scientific">Rhynchospora pubera</name>
    <dbReference type="NCBI Taxonomy" id="906938"/>
    <lineage>
        <taxon>Eukaryota</taxon>
        <taxon>Viridiplantae</taxon>
        <taxon>Streptophyta</taxon>
        <taxon>Embryophyta</taxon>
        <taxon>Tracheophyta</taxon>
        <taxon>Spermatophyta</taxon>
        <taxon>Magnoliopsida</taxon>
        <taxon>Liliopsida</taxon>
        <taxon>Poales</taxon>
        <taxon>Cyperaceae</taxon>
        <taxon>Cyperoideae</taxon>
        <taxon>Rhynchosporeae</taxon>
        <taxon>Rhynchospora</taxon>
    </lineage>
</organism>
<keyword evidence="9" id="KW-0325">Glycoprotein</keyword>
<protein>
    <submittedName>
        <fullName evidence="13">STRUBBELIG-receptor family 7</fullName>
    </submittedName>
</protein>
<dbReference type="InterPro" id="IPR046959">
    <property type="entry name" value="PRK1-6/SRF4-like"/>
</dbReference>
<dbReference type="Pfam" id="PF08263">
    <property type="entry name" value="LRRNT_2"/>
    <property type="match status" value="1"/>
</dbReference>
<dbReference type="FunFam" id="1.10.510.10:FF:000479">
    <property type="entry name" value="Leucine-rich repeat receptor-like protein kinase"/>
    <property type="match status" value="1"/>
</dbReference>
<dbReference type="SMART" id="SM00369">
    <property type="entry name" value="LRR_TYP"/>
    <property type="match status" value="4"/>
</dbReference>
<evidence type="ECO:0000313" key="14">
    <source>
        <dbReference type="Proteomes" id="UP001140206"/>
    </source>
</evidence>
<name>A0AAV8G5X3_9POAL</name>
<evidence type="ECO:0000256" key="8">
    <source>
        <dbReference type="ARBA" id="ARBA00023170"/>
    </source>
</evidence>
<dbReference type="InterPro" id="IPR000719">
    <property type="entry name" value="Prot_kinase_dom"/>
</dbReference>
<dbReference type="SUPFAM" id="SSF52058">
    <property type="entry name" value="L domain-like"/>
    <property type="match status" value="1"/>
</dbReference>
<keyword evidence="3 10" id="KW-0812">Transmembrane</keyword>
<dbReference type="AlphaFoldDB" id="A0AAV8G5X3"/>
<comment type="caution">
    <text evidence="13">The sequence shown here is derived from an EMBL/GenBank/DDBJ whole genome shotgun (WGS) entry which is preliminary data.</text>
</comment>
<keyword evidence="4 11" id="KW-0732">Signal</keyword>
<dbReference type="Gene3D" id="3.80.10.10">
    <property type="entry name" value="Ribonuclease Inhibitor"/>
    <property type="match status" value="1"/>
</dbReference>
<dbReference type="EMBL" id="JAMFTS010000002">
    <property type="protein sequence ID" value="KAJ4799161.1"/>
    <property type="molecule type" value="Genomic_DNA"/>
</dbReference>
<dbReference type="SUPFAM" id="SSF56112">
    <property type="entry name" value="Protein kinase-like (PK-like)"/>
    <property type="match status" value="1"/>
</dbReference>
<dbReference type="InterPro" id="IPR003591">
    <property type="entry name" value="Leu-rich_rpt_typical-subtyp"/>
</dbReference>
<evidence type="ECO:0000256" key="3">
    <source>
        <dbReference type="ARBA" id="ARBA00022692"/>
    </source>
</evidence>
<dbReference type="InterPro" id="IPR013210">
    <property type="entry name" value="LRR_N_plant-typ"/>
</dbReference>
<evidence type="ECO:0000256" key="9">
    <source>
        <dbReference type="ARBA" id="ARBA00023180"/>
    </source>
</evidence>
<evidence type="ECO:0000259" key="12">
    <source>
        <dbReference type="PROSITE" id="PS50011"/>
    </source>
</evidence>
<dbReference type="PANTHER" id="PTHR48007">
    <property type="entry name" value="LEUCINE-RICH REPEAT RECEPTOR-LIKE PROTEIN KINASE PXC1"/>
    <property type="match status" value="1"/>
</dbReference>
<proteinExistence type="predicted"/>
<dbReference type="GO" id="GO:0016020">
    <property type="term" value="C:membrane"/>
    <property type="evidence" value="ECO:0007669"/>
    <property type="project" value="UniProtKB-SubCell"/>
</dbReference>
<accession>A0AAV8G5X3</accession>
<sequence length="741" mass="81304">MSTRKRSDLVSLCFYGAVLLLFFYNASAFTDPSDAKAMEDFYGLLNHTTQLTGWTATGGDPCGRNWRGVSCSGSSIASIDISGLGLGGTMSSQLSSLLSLTQLDMSYNNISGEISSDLPPNATLINLAANKFVGNIPMSLPYLKHLKHLNVSSNNLSGILGSVFTDMTSLEKLDLSFNSFSGDLPSSFGSLQNLHSLHLQHNHFTGSVSYLANLPLTDLNIENNNFSGYVPKHFEVIPELRMEGNQFQPYFLNRTRIFFPPLPSADKNVSHTPIVTHEVLHQHPHKKSNVAVALMAAAFSTIFVSFAISLAVYLLIRRARNEEEIVTIIMSSPSIMSPPAGSIHNSMTSMHSPFLQEINTRRCHNIRGRISFSNRARKLSLSRQYFASDLSVATNDYSRGALIGAGPIGSVFKAMFPDGQVLALKRIEVVNMELLEVEQEEFLDLVSTMSDLKHPNLCVLQGYCIDPGHHALLYDFARNGSLHSALFSKDGDSQKPLSWKVRLRIALGVAHALEYMHEICSPPFAHGNIKARNVLLDEEFVPHVTDFGLTMLSSILPTTNVDFKMFEGSKGYTAPEMSRPGSDKIKGDIFSFGVLLLELLTGLKAFDSSGTGEEEQYLVQYASPHLHDLGSLQRIVDPTISETIPSHSLSCLADIIVLCIQPLPQFRIPMSEVAEKLVKLVQKVGRQHNCQGVSSQSEPPMVDIDYGHSFRTTLSHFDPSSSPSTARATSVGLVSNVCEVK</sequence>
<evidence type="ECO:0000256" key="6">
    <source>
        <dbReference type="ARBA" id="ARBA00022989"/>
    </source>
</evidence>
<keyword evidence="2" id="KW-0433">Leucine-rich repeat</keyword>
<evidence type="ECO:0000256" key="2">
    <source>
        <dbReference type="ARBA" id="ARBA00022614"/>
    </source>
</evidence>
<feature type="chain" id="PRO_5043832500" evidence="11">
    <location>
        <begin position="29"/>
        <end position="741"/>
    </location>
</feature>
<dbReference type="GO" id="GO:0005524">
    <property type="term" value="F:ATP binding"/>
    <property type="evidence" value="ECO:0007669"/>
    <property type="project" value="InterPro"/>
</dbReference>
<evidence type="ECO:0000256" key="7">
    <source>
        <dbReference type="ARBA" id="ARBA00023136"/>
    </source>
</evidence>
<evidence type="ECO:0000256" key="10">
    <source>
        <dbReference type="SAM" id="Phobius"/>
    </source>
</evidence>
<keyword evidence="8" id="KW-0675">Receptor</keyword>
<dbReference type="InterPro" id="IPR011009">
    <property type="entry name" value="Kinase-like_dom_sf"/>
</dbReference>
<evidence type="ECO:0000256" key="5">
    <source>
        <dbReference type="ARBA" id="ARBA00022737"/>
    </source>
</evidence>
<gene>
    <name evidence="13" type="ORF">LUZ62_050407</name>
</gene>
<dbReference type="Gene3D" id="1.10.510.10">
    <property type="entry name" value="Transferase(Phosphotransferase) domain 1"/>
    <property type="match status" value="1"/>
</dbReference>
<dbReference type="Pfam" id="PF13855">
    <property type="entry name" value="LRR_8"/>
    <property type="match status" value="1"/>
</dbReference>
<dbReference type="Pfam" id="PF00560">
    <property type="entry name" value="LRR_1"/>
    <property type="match status" value="1"/>
</dbReference>
<dbReference type="InterPro" id="IPR001611">
    <property type="entry name" value="Leu-rich_rpt"/>
</dbReference>
<feature type="transmembrane region" description="Helical" evidence="10">
    <location>
        <begin position="290"/>
        <end position="316"/>
    </location>
</feature>
<evidence type="ECO:0000256" key="4">
    <source>
        <dbReference type="ARBA" id="ARBA00022729"/>
    </source>
</evidence>
<dbReference type="PANTHER" id="PTHR48007:SF34">
    <property type="entry name" value="PROTEIN STRUBBELIG-RECEPTOR FAMILY 8 ISOFORM X1"/>
    <property type="match status" value="1"/>
</dbReference>
<reference evidence="13" key="1">
    <citation type="submission" date="2022-08" db="EMBL/GenBank/DDBJ databases">
        <authorList>
            <person name="Marques A."/>
        </authorList>
    </citation>
    <scope>NUCLEOTIDE SEQUENCE</scope>
    <source>
        <strain evidence="13">RhyPub2mFocal</strain>
        <tissue evidence="13">Leaves</tissue>
    </source>
</reference>
<dbReference type="FunFam" id="3.80.10.10:FF:000062">
    <property type="entry name" value="protein STRUBBELIG-RECEPTOR FAMILY 3"/>
    <property type="match status" value="1"/>
</dbReference>
<keyword evidence="14" id="KW-1185">Reference proteome</keyword>
<evidence type="ECO:0000256" key="11">
    <source>
        <dbReference type="SAM" id="SignalP"/>
    </source>
</evidence>
<feature type="domain" description="Protein kinase" evidence="12">
    <location>
        <begin position="397"/>
        <end position="681"/>
    </location>
</feature>
<keyword evidence="6 10" id="KW-1133">Transmembrane helix</keyword>
<dbReference type="GO" id="GO:0004672">
    <property type="term" value="F:protein kinase activity"/>
    <property type="evidence" value="ECO:0007669"/>
    <property type="project" value="InterPro"/>
</dbReference>
<evidence type="ECO:0000256" key="1">
    <source>
        <dbReference type="ARBA" id="ARBA00004167"/>
    </source>
</evidence>
<feature type="signal peptide" evidence="11">
    <location>
        <begin position="1"/>
        <end position="28"/>
    </location>
</feature>
<evidence type="ECO:0000313" key="13">
    <source>
        <dbReference type="EMBL" id="KAJ4799161.1"/>
    </source>
</evidence>
<dbReference type="PROSITE" id="PS50011">
    <property type="entry name" value="PROTEIN_KINASE_DOM"/>
    <property type="match status" value="1"/>
</dbReference>
<keyword evidence="5" id="KW-0677">Repeat</keyword>
<keyword evidence="7 10" id="KW-0472">Membrane</keyword>
<dbReference type="Pfam" id="PF00069">
    <property type="entry name" value="Pkinase"/>
    <property type="match status" value="1"/>
</dbReference>
<dbReference type="Proteomes" id="UP001140206">
    <property type="component" value="Chromosome 2"/>
</dbReference>
<comment type="subcellular location">
    <subcellularLocation>
        <location evidence="1">Membrane</location>
        <topology evidence="1">Single-pass membrane protein</topology>
    </subcellularLocation>
</comment>